<feature type="compositionally biased region" description="Basic and acidic residues" evidence="15">
    <location>
        <begin position="933"/>
        <end position="948"/>
    </location>
</feature>
<dbReference type="PROSITE" id="PS50172">
    <property type="entry name" value="BRCT"/>
    <property type="match status" value="1"/>
</dbReference>
<dbReference type="PROSITE" id="PS50006">
    <property type="entry name" value="FHA_DOMAIN"/>
    <property type="match status" value="1"/>
</dbReference>
<keyword evidence="6" id="KW-0677">Repeat</keyword>
<dbReference type="CDD" id="cd17744">
    <property type="entry name" value="BRCT_MDC1_rpt1"/>
    <property type="match status" value="1"/>
</dbReference>
<dbReference type="InterPro" id="IPR036420">
    <property type="entry name" value="BRCT_dom_sf"/>
</dbReference>
<organism evidence="18 19">
    <name type="scientific">Chilo suppressalis</name>
    <name type="common">Asiatic rice borer moth</name>
    <dbReference type="NCBI Taxonomy" id="168631"/>
    <lineage>
        <taxon>Eukaryota</taxon>
        <taxon>Metazoa</taxon>
        <taxon>Ecdysozoa</taxon>
        <taxon>Arthropoda</taxon>
        <taxon>Hexapoda</taxon>
        <taxon>Insecta</taxon>
        <taxon>Pterygota</taxon>
        <taxon>Neoptera</taxon>
        <taxon>Endopterygota</taxon>
        <taxon>Lepidoptera</taxon>
        <taxon>Glossata</taxon>
        <taxon>Ditrysia</taxon>
        <taxon>Pyraloidea</taxon>
        <taxon>Crambidae</taxon>
        <taxon>Crambinae</taxon>
        <taxon>Chilo</taxon>
    </lineage>
</organism>
<evidence type="ECO:0000256" key="10">
    <source>
        <dbReference type="ARBA" id="ARBA00023242"/>
    </source>
</evidence>
<evidence type="ECO:0000256" key="13">
    <source>
        <dbReference type="ARBA" id="ARBA00030146"/>
    </source>
</evidence>
<evidence type="ECO:0000313" key="19">
    <source>
        <dbReference type="Proteomes" id="UP001153292"/>
    </source>
</evidence>
<evidence type="ECO:0000256" key="4">
    <source>
        <dbReference type="ARBA" id="ARBA00022454"/>
    </source>
</evidence>
<comment type="subcellular location">
    <subcellularLocation>
        <location evidence="2">Chromosome</location>
    </subcellularLocation>
    <subcellularLocation>
        <location evidence="1">Nucleus</location>
    </subcellularLocation>
</comment>
<keyword evidence="19" id="KW-1185">Reference proteome</keyword>
<feature type="coiled-coil region" evidence="14">
    <location>
        <begin position="300"/>
        <end position="327"/>
    </location>
</feature>
<keyword evidence="4" id="KW-0158">Chromosome</keyword>
<feature type="compositionally biased region" description="Polar residues" evidence="15">
    <location>
        <begin position="1147"/>
        <end position="1160"/>
    </location>
</feature>
<feature type="region of interest" description="Disordered" evidence="15">
    <location>
        <begin position="1105"/>
        <end position="1128"/>
    </location>
</feature>
<keyword evidence="8" id="KW-0832">Ubl conjugation</keyword>
<feature type="compositionally biased region" description="Basic and acidic residues" evidence="15">
    <location>
        <begin position="1114"/>
        <end position="1128"/>
    </location>
</feature>
<evidence type="ECO:0000256" key="15">
    <source>
        <dbReference type="SAM" id="MobiDB-lite"/>
    </source>
</evidence>
<dbReference type="PANTHER" id="PTHR23196">
    <property type="entry name" value="PAX TRANSCRIPTION ACTIVATION DOMAIN INTERACTING PROTEIN"/>
    <property type="match status" value="1"/>
</dbReference>
<feature type="domain" description="BRCT" evidence="17">
    <location>
        <begin position="1211"/>
        <end position="1278"/>
    </location>
</feature>
<evidence type="ECO:0000256" key="9">
    <source>
        <dbReference type="ARBA" id="ARBA00022990"/>
    </source>
</evidence>
<dbReference type="Gene3D" id="3.40.50.10190">
    <property type="entry name" value="BRCT domain"/>
    <property type="match status" value="2"/>
</dbReference>
<dbReference type="InterPro" id="IPR000253">
    <property type="entry name" value="FHA_dom"/>
</dbReference>
<evidence type="ECO:0000259" key="17">
    <source>
        <dbReference type="PROSITE" id="PS50172"/>
    </source>
</evidence>
<gene>
    <name evidence="18" type="ORF">CHILSU_LOCUS3247</name>
</gene>
<dbReference type="CDD" id="cd18432">
    <property type="entry name" value="BRCT_PAXIP1_rpt6_like"/>
    <property type="match status" value="1"/>
</dbReference>
<dbReference type="InterPro" id="IPR001357">
    <property type="entry name" value="BRCT_dom"/>
</dbReference>
<dbReference type="Pfam" id="PF16770">
    <property type="entry name" value="RTT107_BRCT_5"/>
    <property type="match status" value="1"/>
</dbReference>
<dbReference type="SUPFAM" id="SSF52113">
    <property type="entry name" value="BRCT domain"/>
    <property type="match status" value="1"/>
</dbReference>
<evidence type="ECO:0000256" key="6">
    <source>
        <dbReference type="ARBA" id="ARBA00022737"/>
    </source>
</evidence>
<protein>
    <recommendedName>
        <fullName evidence="3">Mediator of DNA damage checkpoint protein 1</fullName>
    </recommendedName>
    <alternativeName>
        <fullName evidence="13">PAX transactivation activation domain-interacting protein</fullName>
    </alternativeName>
    <alternativeName>
        <fullName evidence="12">PAX-interacting protein 1</fullName>
    </alternativeName>
</protein>
<feature type="domain" description="FHA" evidence="16">
    <location>
        <begin position="43"/>
        <end position="94"/>
    </location>
</feature>
<dbReference type="SMART" id="SM00240">
    <property type="entry name" value="FHA"/>
    <property type="match status" value="1"/>
</dbReference>
<evidence type="ECO:0000256" key="12">
    <source>
        <dbReference type="ARBA" id="ARBA00023858"/>
    </source>
</evidence>
<keyword evidence="5" id="KW-1017">Isopeptide bond</keyword>
<keyword evidence="11" id="KW-0131">Cell cycle</keyword>
<keyword evidence="7" id="KW-0227">DNA damage</keyword>
<reference evidence="18" key="1">
    <citation type="submission" date="2021-12" db="EMBL/GenBank/DDBJ databases">
        <authorList>
            <person name="King R."/>
        </authorList>
    </citation>
    <scope>NUCLEOTIDE SEQUENCE</scope>
</reference>
<feature type="compositionally biased region" description="Polar residues" evidence="15">
    <location>
        <begin position="1181"/>
        <end position="1191"/>
    </location>
</feature>
<evidence type="ECO:0000256" key="2">
    <source>
        <dbReference type="ARBA" id="ARBA00004286"/>
    </source>
</evidence>
<evidence type="ECO:0000256" key="1">
    <source>
        <dbReference type="ARBA" id="ARBA00004123"/>
    </source>
</evidence>
<evidence type="ECO:0000256" key="7">
    <source>
        <dbReference type="ARBA" id="ARBA00022763"/>
    </source>
</evidence>
<keyword evidence="10" id="KW-0539">Nucleus</keyword>
<feature type="region of interest" description="Disordered" evidence="15">
    <location>
        <begin position="933"/>
        <end position="968"/>
    </location>
</feature>
<sequence length="1382" mass="156495">MECTQRLEFTQQLYETITERVCSEQIGFLGICGVKHPVKKGPNKIGRDPQTCSIVLNLNSVSRQHAVINVLNQREFMLMDLDSANKTKLMDKVLLPYVPEPLKDGDLVQFGDVFGVFRLLEENDDLPMTQAINIPETPVSTRHVKVAKVPITTVPESPDVSDRDDSFIMPSQTKAEKCFKNTNSHYIKPSSNMISIQPMGSSKIDNVYWSSSKHSISLNSQLDESNNKHDILKDHVNGGIHEMETQNPFLNEQDINQRYDNIHDMETQGPFSNKNGPDKDNNCININDMETQLPYPNDKYLKHNNNMNKENNNINEMETQLPFVKEKSPKQNKYNIHEMETQAITSSQPNDSVDSIYTANTQIPKSPSLHSLATQLPQSSKEHLPEICKIDNQHEMHLDLFTINKDDNMLTADTQPYFPPQEVKEHHTDASNCSKVSVNLELDASKVVSNKSDDEIVLEEMDTEHFEDNFDSQPLLPIENLEQSNFDHERLIDKTDILITKNKKLTTEIYSDYSTGNNKIKTTEIHSDSSTDCEDVIISPNQKNKINQEDDDLTDCEDILEDIPKNKPEPKIAVTSVSNDGFEDMLTQKIDNNFEELPTQLIAEDFEDKVIDNNVEFEDMLTQVIDVGNISKDSTEPSICNQNDIESPFKIPFISPLKVKKKDIKLALTKEKLKTNKNIPIDNDENNYYEATQDILQDLCSQQVASAQNDINIKNKTDRKGNNESDDELVPCSVESYKTGSKFPYIEDKFKAHKSSDSTDEDDKDGILVAKMSIEEIREVIGIDAQVDKLRKQPSESSDIEITPKKVRSTKFMDVDLPNSQEIKTTVSRHCKAPVTESSSESEPENDSQEQCTPILFRKQRKPKKDAKIDLTKKFDVASLPTRVITRVRKPTTKLQDSEYVASKSAIEILKPKFIPDQEEEIDKDIIHENISRLKNKTEKSKQKDNKNNKKSNVKKKRGEEENLIRQQLTKENTEIKETKTSIVTNSLEGDKIINEKIKERDISGVCKSSMGAASKLKSDNDAPITNVKLSTETDDNSCKDTSANSITRSTRSTRSRRMVNMVKENSQNEDKTTRRKHKENKSICKNQSNETPIVINLTEDTVTEVRRSKRQRTSKEKKEDKLQEKVEKVSKSILRKDKLVGHEQSTVYSLSSGSGTESPVNLKRPAVSDLDPPSTKRTRSNVTSNNASMRSTPVRINRTQHVLFTAFPYEEVRVKLEKLGAVIVSDVSACTMVLTQQIKRTFKFLCAVGLGKPIVGPSWVQACADSNMIVDPWLYVLKDEAAEKRFQFNLERVLLSKRNFLKGYNMSSTPNVLPNAAEMRLIVESSGGLWKEGGSQWVCVSCIADKALWPTLKKRGATVVTAEFILGGVLRQKVDINSTKL</sequence>
<dbReference type="Proteomes" id="UP001153292">
    <property type="component" value="Chromosome 16"/>
</dbReference>
<dbReference type="Pfam" id="PF00498">
    <property type="entry name" value="FHA"/>
    <property type="match status" value="1"/>
</dbReference>
<proteinExistence type="predicted"/>
<evidence type="ECO:0000256" key="11">
    <source>
        <dbReference type="ARBA" id="ARBA00023306"/>
    </source>
</evidence>
<feature type="region of interest" description="Disordered" evidence="15">
    <location>
        <begin position="1033"/>
        <end position="1091"/>
    </location>
</feature>
<dbReference type="EMBL" id="OU963909">
    <property type="protein sequence ID" value="CAH0400065.1"/>
    <property type="molecule type" value="Genomic_DNA"/>
</dbReference>
<dbReference type="Gene3D" id="2.60.200.20">
    <property type="match status" value="1"/>
</dbReference>
<dbReference type="InterPro" id="IPR008984">
    <property type="entry name" value="SMAD_FHA_dom_sf"/>
</dbReference>
<evidence type="ECO:0000259" key="16">
    <source>
        <dbReference type="PROSITE" id="PS50006"/>
    </source>
</evidence>
<dbReference type="Pfam" id="PF16589">
    <property type="entry name" value="BRCT_2"/>
    <property type="match status" value="1"/>
</dbReference>
<evidence type="ECO:0000256" key="14">
    <source>
        <dbReference type="SAM" id="Coils"/>
    </source>
</evidence>
<evidence type="ECO:0000313" key="18">
    <source>
        <dbReference type="EMBL" id="CAH0400065.1"/>
    </source>
</evidence>
<name>A0ABN8B0R9_CHISP</name>
<dbReference type="PANTHER" id="PTHR23196:SF1">
    <property type="entry name" value="PAX-INTERACTING PROTEIN 1"/>
    <property type="match status" value="1"/>
</dbReference>
<evidence type="ECO:0000256" key="8">
    <source>
        <dbReference type="ARBA" id="ARBA00022843"/>
    </source>
</evidence>
<accession>A0ABN8B0R9</accession>
<keyword evidence="9" id="KW-0007">Acetylation</keyword>
<feature type="region of interest" description="Disordered" evidence="15">
    <location>
        <begin position="825"/>
        <end position="854"/>
    </location>
</feature>
<evidence type="ECO:0000256" key="5">
    <source>
        <dbReference type="ARBA" id="ARBA00022499"/>
    </source>
</evidence>
<dbReference type="SUPFAM" id="SSF49879">
    <property type="entry name" value="SMAD/FHA domain"/>
    <property type="match status" value="1"/>
</dbReference>
<dbReference type="InterPro" id="IPR051579">
    <property type="entry name" value="DDR_Transcriptional_Reg"/>
</dbReference>
<evidence type="ECO:0000256" key="3">
    <source>
        <dbReference type="ARBA" id="ARBA00015014"/>
    </source>
</evidence>
<feature type="region of interest" description="Disordered" evidence="15">
    <location>
        <begin position="1147"/>
        <end position="1191"/>
    </location>
</feature>
<keyword evidence="14" id="KW-0175">Coiled coil</keyword>